<evidence type="ECO:0008006" key="5">
    <source>
        <dbReference type="Google" id="ProtNLM"/>
    </source>
</evidence>
<dbReference type="OrthoDB" id="4333421at2"/>
<keyword evidence="2" id="KW-1133">Transmembrane helix</keyword>
<dbReference type="AlphaFoldDB" id="A0A3M0ICJ7"/>
<proteinExistence type="predicted"/>
<keyword evidence="4" id="KW-1185">Reference proteome</keyword>
<evidence type="ECO:0000256" key="1">
    <source>
        <dbReference type="SAM" id="MobiDB-lite"/>
    </source>
</evidence>
<name>A0A3M0ICJ7_9ACTN</name>
<sequence length="440" mass="44100">MSAPAAVAVGSATGAVGSVAGASGGYGYAFAEGARTVVGAAGTADAAGLRPGATYRSSLPRNGQLYYRLELRAPTTAYVPVTAVPPAGATVSASDGIRVSVQDANGGSCSYASARFGAGLSPRPVTALGLREVGNSLCQGTGTFYVLVERLETSGADGADGADGASASGAWDLELAPAAEPRLERAGATSAPEVWDSASPEAVTGDPRRRVGGAGFAAARALGPGVWQTDMKPGQTLFYKVPVDWGQQVHATAELGSSSGAGGYVSGALDLALHNPVRGYVADAALSYNGSQKAAALAPLPPVEYRNRYAVPDGVRTMRFAGSYYLVVHLSEGMAGTFGQGPFGVTLRVRVTGTPHAAPGYAGPSEPRDLFEVTAQDRAASVTGRSGGGDGGDGDTAMRALAVGGIGTGSALLLALGVWTVAARRRAAAQPRVSAQKPTA</sequence>
<organism evidence="3 4">
    <name type="scientific">Streptomyces shenzhenensis</name>
    <dbReference type="NCBI Taxonomy" id="943815"/>
    <lineage>
        <taxon>Bacteria</taxon>
        <taxon>Bacillati</taxon>
        <taxon>Actinomycetota</taxon>
        <taxon>Actinomycetes</taxon>
        <taxon>Kitasatosporales</taxon>
        <taxon>Streptomycetaceae</taxon>
        <taxon>Streptomyces</taxon>
    </lineage>
</organism>
<dbReference type="Proteomes" id="UP000270471">
    <property type="component" value="Unassembled WGS sequence"/>
</dbReference>
<accession>A0A3M0ICJ7</accession>
<feature type="region of interest" description="Disordered" evidence="1">
    <location>
        <begin position="187"/>
        <end position="209"/>
    </location>
</feature>
<evidence type="ECO:0000256" key="2">
    <source>
        <dbReference type="SAM" id="Phobius"/>
    </source>
</evidence>
<feature type="transmembrane region" description="Helical" evidence="2">
    <location>
        <begin position="400"/>
        <end position="422"/>
    </location>
</feature>
<protein>
    <recommendedName>
        <fullName evidence="5">Aromatic ring-opening dioxygenase LigA</fullName>
    </recommendedName>
</protein>
<reference evidence="3 4" key="1">
    <citation type="submission" date="2017-11" db="EMBL/GenBank/DDBJ databases">
        <title>Draft genome of actinobacteria isolated from guarana (Paullinia cupana (Mart.) Ducke.</title>
        <authorList>
            <person name="Siqueira K.A."/>
            <person name="Liotti R.G."/>
            <person name="Mendes T.A.O."/>
            <person name="Soares M.A."/>
        </authorList>
    </citation>
    <scope>NUCLEOTIDE SEQUENCE [LARGE SCALE GENOMIC DNA]</scope>
    <source>
        <strain evidence="3 4">193</strain>
    </source>
</reference>
<keyword evidence="2" id="KW-0472">Membrane</keyword>
<keyword evidence="2" id="KW-0812">Transmembrane</keyword>
<gene>
    <name evidence="3" type="ORF">CTZ28_12705</name>
</gene>
<evidence type="ECO:0000313" key="4">
    <source>
        <dbReference type="Proteomes" id="UP000270471"/>
    </source>
</evidence>
<evidence type="ECO:0000313" key="3">
    <source>
        <dbReference type="EMBL" id="RMB85780.1"/>
    </source>
</evidence>
<comment type="caution">
    <text evidence="3">The sequence shown here is derived from an EMBL/GenBank/DDBJ whole genome shotgun (WGS) entry which is preliminary data.</text>
</comment>
<dbReference type="EMBL" id="PENI01000006">
    <property type="protein sequence ID" value="RMB85780.1"/>
    <property type="molecule type" value="Genomic_DNA"/>
</dbReference>